<accession>A0A0C3DEW2</accession>
<keyword evidence="3" id="KW-1185">Reference proteome</keyword>
<feature type="region of interest" description="Disordered" evidence="1">
    <location>
        <begin position="1"/>
        <end position="83"/>
    </location>
</feature>
<gene>
    <name evidence="2" type="ORF">SCLCIDRAFT_348299</name>
</gene>
<feature type="compositionally biased region" description="Low complexity" evidence="1">
    <location>
        <begin position="380"/>
        <end position="392"/>
    </location>
</feature>
<feature type="region of interest" description="Disordered" evidence="1">
    <location>
        <begin position="668"/>
        <end position="699"/>
    </location>
</feature>
<evidence type="ECO:0000313" key="3">
    <source>
        <dbReference type="Proteomes" id="UP000053989"/>
    </source>
</evidence>
<dbReference type="Proteomes" id="UP000053989">
    <property type="component" value="Unassembled WGS sequence"/>
</dbReference>
<reference evidence="2 3" key="1">
    <citation type="submission" date="2014-04" db="EMBL/GenBank/DDBJ databases">
        <authorList>
            <consortium name="DOE Joint Genome Institute"/>
            <person name="Kuo A."/>
            <person name="Kohler A."/>
            <person name="Nagy L.G."/>
            <person name="Floudas D."/>
            <person name="Copeland A."/>
            <person name="Barry K.W."/>
            <person name="Cichocki N."/>
            <person name="Veneault-Fourrey C."/>
            <person name="LaButti K."/>
            <person name="Lindquist E.A."/>
            <person name="Lipzen A."/>
            <person name="Lundell T."/>
            <person name="Morin E."/>
            <person name="Murat C."/>
            <person name="Sun H."/>
            <person name="Tunlid A."/>
            <person name="Henrissat B."/>
            <person name="Grigoriev I.V."/>
            <person name="Hibbett D.S."/>
            <person name="Martin F."/>
            <person name="Nordberg H.P."/>
            <person name="Cantor M.N."/>
            <person name="Hua S.X."/>
        </authorList>
    </citation>
    <scope>NUCLEOTIDE SEQUENCE [LARGE SCALE GENOMIC DNA]</scope>
    <source>
        <strain evidence="2 3">Foug A</strain>
    </source>
</reference>
<name>A0A0C3DEW2_9AGAM</name>
<dbReference type="HOGENOM" id="CLU_360984_0_0_1"/>
<feature type="compositionally biased region" description="Low complexity" evidence="1">
    <location>
        <begin position="553"/>
        <end position="572"/>
    </location>
</feature>
<feature type="compositionally biased region" description="Low complexity" evidence="1">
    <location>
        <begin position="19"/>
        <end position="31"/>
    </location>
</feature>
<sequence>MDVILSMRMQGMISPQPPKKASVSASSKASSPSPPPSLRSLAVNMPSLPAASGFKNLFPGSRSRSPSLDASHSPVVPQSHTEESFGVMGTSLLTMCRANTGSDTSSSPSLTLPLPLPHAQKQGSPAASIRSASTTVVLPADLRITKDRDIHVSPPSSPPPGPMSSPVTFQSTMGAVPLPLLPPPRRLRCTPTAPIPIKQEGRDGLYKQPNGNRSVAGSFGIRPAESSEPPPPLPQMPGIGIVPPDADEPKRIPSGEFTAPPLPDADPSHSSSSVVNVQPVSPLVSAVLPLSPESPLASAGNGMLEVPSTPGSCSRSSSTSKRWSRMVTSLPQRPAALQLHVPHPYAADGPPSTTSSNSRTDTSRQSTSSPAPSFWKRVSDSSAYSVDSWSTSESRAVAEPTTVLGSPTTSLSPPTNVVAPDPPPRSTSLDVPRTTQPASKIVAAKRRSMPPPRPAPTHAPPPAPVASLLPSLKPSSSVSAPQPQKLFRTSVAQRALRLSLTSPKPPPSSSLPPRPDEPGFVPGHRRSSSNSTIEAGRPSSELPAIPGSPPRSPSRTATPSQRPPSSSASIRSVTLKQRLRILGGPSAASSSSPSARSIPSPPMQSQIEPQCQHQTSIHVPALHTQAQANTLDVDNDNDNDPSIPSHDQPEPRRAPFGLGEHIMNIRNDPSFLSLSTPDSPTIPRPPPRSPFRPGPIGPTIPGTPMLEGEFEFMSLSPPPPRRGSKQLSVSVVHTEKGAGSELPAVSEAESSNLEGSMLAALAARASVVSLGFITR</sequence>
<dbReference type="EMBL" id="KN822151">
    <property type="protein sequence ID" value="KIM54596.1"/>
    <property type="molecule type" value="Genomic_DNA"/>
</dbReference>
<dbReference type="AlphaFoldDB" id="A0A0C3DEW2"/>
<feature type="compositionally biased region" description="Low complexity" evidence="1">
    <location>
        <begin position="312"/>
        <end position="321"/>
    </location>
</feature>
<reference evidence="3" key="2">
    <citation type="submission" date="2015-01" db="EMBL/GenBank/DDBJ databases">
        <title>Evolutionary Origins and Diversification of the Mycorrhizal Mutualists.</title>
        <authorList>
            <consortium name="DOE Joint Genome Institute"/>
            <consortium name="Mycorrhizal Genomics Consortium"/>
            <person name="Kohler A."/>
            <person name="Kuo A."/>
            <person name="Nagy L.G."/>
            <person name="Floudas D."/>
            <person name="Copeland A."/>
            <person name="Barry K.W."/>
            <person name="Cichocki N."/>
            <person name="Veneault-Fourrey C."/>
            <person name="LaButti K."/>
            <person name="Lindquist E.A."/>
            <person name="Lipzen A."/>
            <person name="Lundell T."/>
            <person name="Morin E."/>
            <person name="Murat C."/>
            <person name="Riley R."/>
            <person name="Ohm R."/>
            <person name="Sun H."/>
            <person name="Tunlid A."/>
            <person name="Henrissat B."/>
            <person name="Grigoriev I.V."/>
            <person name="Hibbett D.S."/>
            <person name="Martin F."/>
        </authorList>
    </citation>
    <scope>NUCLEOTIDE SEQUENCE [LARGE SCALE GENOMIC DNA]</scope>
    <source>
        <strain evidence="3">Foug A</strain>
    </source>
</reference>
<feature type="compositionally biased region" description="Low complexity" evidence="1">
    <location>
        <begin position="585"/>
        <end position="598"/>
    </location>
</feature>
<dbReference type="OrthoDB" id="3256387at2759"/>
<feature type="compositionally biased region" description="Polar residues" evidence="1">
    <location>
        <begin position="121"/>
        <end position="132"/>
    </location>
</feature>
<feature type="region of interest" description="Disordered" evidence="1">
    <location>
        <begin position="716"/>
        <end position="746"/>
    </location>
</feature>
<proteinExistence type="predicted"/>
<dbReference type="STRING" id="1036808.A0A0C3DEW2"/>
<feature type="region of interest" description="Disordered" evidence="1">
    <location>
        <begin position="291"/>
        <end position="614"/>
    </location>
</feature>
<feature type="region of interest" description="Disordered" evidence="1">
    <location>
        <begin position="98"/>
        <end position="132"/>
    </location>
</feature>
<feature type="compositionally biased region" description="Pro residues" evidence="1">
    <location>
        <begin position="680"/>
        <end position="698"/>
    </location>
</feature>
<feature type="compositionally biased region" description="Polar residues" evidence="1">
    <location>
        <begin position="426"/>
        <end position="438"/>
    </location>
</feature>
<organism evidence="2 3">
    <name type="scientific">Scleroderma citrinum Foug A</name>
    <dbReference type="NCBI Taxonomy" id="1036808"/>
    <lineage>
        <taxon>Eukaryota</taxon>
        <taxon>Fungi</taxon>
        <taxon>Dikarya</taxon>
        <taxon>Basidiomycota</taxon>
        <taxon>Agaricomycotina</taxon>
        <taxon>Agaricomycetes</taxon>
        <taxon>Agaricomycetidae</taxon>
        <taxon>Boletales</taxon>
        <taxon>Sclerodermatineae</taxon>
        <taxon>Sclerodermataceae</taxon>
        <taxon>Scleroderma</taxon>
    </lineage>
</organism>
<evidence type="ECO:0000256" key="1">
    <source>
        <dbReference type="SAM" id="MobiDB-lite"/>
    </source>
</evidence>
<feature type="compositionally biased region" description="Low complexity" evidence="1">
    <location>
        <begin position="352"/>
        <end position="369"/>
    </location>
</feature>
<feature type="compositionally biased region" description="Polar residues" evidence="1">
    <location>
        <begin position="603"/>
        <end position="614"/>
    </location>
</feature>
<dbReference type="InParanoid" id="A0A0C3DEW2"/>
<feature type="compositionally biased region" description="Low complexity" evidence="1">
    <location>
        <begin position="104"/>
        <end position="113"/>
    </location>
</feature>
<feature type="compositionally biased region" description="Polar residues" evidence="1">
    <location>
        <begin position="403"/>
        <end position="412"/>
    </location>
</feature>
<feature type="region of interest" description="Disordered" evidence="1">
    <location>
        <begin position="193"/>
        <end position="276"/>
    </location>
</feature>
<protein>
    <submittedName>
        <fullName evidence="2">Uncharacterized protein</fullName>
    </submittedName>
</protein>
<feature type="region of interest" description="Disordered" evidence="1">
    <location>
        <begin position="631"/>
        <end position="656"/>
    </location>
</feature>
<feature type="compositionally biased region" description="Low complexity" evidence="1">
    <location>
        <begin position="465"/>
        <end position="481"/>
    </location>
</feature>
<evidence type="ECO:0000313" key="2">
    <source>
        <dbReference type="EMBL" id="KIM54596.1"/>
    </source>
</evidence>
<feature type="compositionally biased region" description="Pro residues" evidence="1">
    <location>
        <begin position="449"/>
        <end position="464"/>
    </location>
</feature>
<feature type="compositionally biased region" description="Pro residues" evidence="1">
    <location>
        <begin position="503"/>
        <end position="513"/>
    </location>
</feature>